<dbReference type="KEGG" id="cnk:EG343_21310"/>
<dbReference type="Proteomes" id="UP000278288">
    <property type="component" value="Chromosome"/>
</dbReference>
<keyword evidence="2" id="KW-1185">Reference proteome</keyword>
<evidence type="ECO:0000313" key="2">
    <source>
        <dbReference type="Proteomes" id="UP000278288"/>
    </source>
</evidence>
<organism evidence="1 2">
    <name type="scientific">Chryseobacterium nakagawai</name>
    <dbReference type="NCBI Taxonomy" id="1241982"/>
    <lineage>
        <taxon>Bacteria</taxon>
        <taxon>Pseudomonadati</taxon>
        <taxon>Bacteroidota</taxon>
        <taxon>Flavobacteriia</taxon>
        <taxon>Flavobacteriales</taxon>
        <taxon>Weeksellaceae</taxon>
        <taxon>Chryseobacterium group</taxon>
        <taxon>Chryseobacterium</taxon>
    </lineage>
</organism>
<sequence length="143" mass="16813">MDMISRISKEHKVDMKEALSIYDTLVKHEQYTYSISDTLYPVDLPKSVWEQLRYNDIFKIQGVSDQSIPIDFTKINVLENRKRIQRTVGRAKYLGHFKFHRVLFDKSGSYAYLQTDIPEGPGRLHGSFGLQFRKENGKWKLIN</sequence>
<name>A0AAD0YQ29_CHRNA</name>
<dbReference type="EMBL" id="CP033923">
    <property type="protein sequence ID" value="AZA92952.1"/>
    <property type="molecule type" value="Genomic_DNA"/>
</dbReference>
<reference evidence="1 2" key="1">
    <citation type="submission" date="2018-11" db="EMBL/GenBank/DDBJ databases">
        <title>Proposal to divide the Flavobacteriaceae and reorganize its genera based on Amino Acid Identity values calculated from whole genome sequences.</title>
        <authorList>
            <person name="Nicholson A.C."/>
            <person name="Gulvik C.A."/>
            <person name="Whitney A.M."/>
            <person name="Humrighouse B.W."/>
            <person name="Bell M."/>
            <person name="Holmes B."/>
            <person name="Steigerwalt A.G."/>
            <person name="Villarma A."/>
            <person name="Sheth M."/>
            <person name="Batra D."/>
            <person name="Pryor J."/>
            <person name="Bernardet J.-F."/>
            <person name="Hugo C."/>
            <person name="Kampfer P."/>
            <person name="Newman J."/>
            <person name="McQuiston J.R."/>
        </authorList>
    </citation>
    <scope>NUCLEOTIDE SEQUENCE [LARGE SCALE GENOMIC DNA]</scope>
    <source>
        <strain evidence="1 2">G0041</strain>
    </source>
</reference>
<evidence type="ECO:0000313" key="1">
    <source>
        <dbReference type="EMBL" id="AZA92952.1"/>
    </source>
</evidence>
<protein>
    <submittedName>
        <fullName evidence="1">Uncharacterized protein</fullName>
    </submittedName>
</protein>
<accession>A0AAD0YQ29</accession>
<gene>
    <name evidence="1" type="ORF">EG343_21310</name>
</gene>
<proteinExistence type="predicted"/>
<dbReference type="AlphaFoldDB" id="A0AAD0YQ29"/>